<keyword evidence="3" id="KW-1185">Reference proteome</keyword>
<evidence type="ECO:0000313" key="2">
    <source>
        <dbReference type="EMBL" id="GLI29434.1"/>
    </source>
</evidence>
<dbReference type="Proteomes" id="UP001144451">
    <property type="component" value="Unassembled WGS sequence"/>
</dbReference>
<feature type="region of interest" description="Disordered" evidence="1">
    <location>
        <begin position="1"/>
        <end position="24"/>
    </location>
</feature>
<protein>
    <submittedName>
        <fullName evidence="2">Uncharacterized protein</fullName>
    </submittedName>
</protein>
<feature type="compositionally biased region" description="Basic and acidic residues" evidence="1">
    <location>
        <begin position="45"/>
        <end position="61"/>
    </location>
</feature>
<gene>
    <name evidence="2" type="ORF">BCONGLO52_02750</name>
</gene>
<proteinExistence type="predicted"/>
<sequence>MLAGVERDPQTVVPGSADAGRPHSLLQKCDEVGRRRAPDVPAVHPLHETVSKESSARRLVDADSAQV</sequence>
<feature type="region of interest" description="Disordered" evidence="1">
    <location>
        <begin position="44"/>
        <end position="67"/>
    </location>
</feature>
<comment type="caution">
    <text evidence="2">The sequence shown here is derived from an EMBL/GenBank/DDBJ whole genome shotgun (WGS) entry which is preliminary data.</text>
</comment>
<dbReference type="EMBL" id="BSDQ01000001">
    <property type="protein sequence ID" value="GLI29434.1"/>
    <property type="molecule type" value="Genomic_DNA"/>
</dbReference>
<accession>A0ABQ5RC17</accession>
<name>A0ABQ5RC17_9MICO</name>
<evidence type="ECO:0000313" key="3">
    <source>
        <dbReference type="Proteomes" id="UP001144451"/>
    </source>
</evidence>
<evidence type="ECO:0000256" key="1">
    <source>
        <dbReference type="SAM" id="MobiDB-lite"/>
    </source>
</evidence>
<organism evidence="2 3">
    <name type="scientific">Brachybacterium conglomeratum</name>
    <dbReference type="NCBI Taxonomy" id="47846"/>
    <lineage>
        <taxon>Bacteria</taxon>
        <taxon>Bacillati</taxon>
        <taxon>Actinomycetota</taxon>
        <taxon>Actinomycetes</taxon>
        <taxon>Micrococcales</taxon>
        <taxon>Dermabacteraceae</taxon>
        <taxon>Brachybacterium</taxon>
    </lineage>
</organism>
<reference evidence="2" key="1">
    <citation type="submission" date="2022-12" db="EMBL/GenBank/DDBJ databases">
        <title>Reference genome sequencing for broad-spectrum identification of bacterial and archaeal isolates by mass spectrometry.</title>
        <authorList>
            <person name="Sekiguchi Y."/>
            <person name="Tourlousse D.M."/>
        </authorList>
    </citation>
    <scope>NUCLEOTIDE SEQUENCE</scope>
    <source>
        <strain evidence="2">5-2</strain>
    </source>
</reference>